<dbReference type="EMBL" id="AZBU02000007">
    <property type="protein sequence ID" value="TKR69298.1"/>
    <property type="molecule type" value="Genomic_DNA"/>
</dbReference>
<comment type="caution">
    <text evidence="1">The sequence shown here is derived from an EMBL/GenBank/DDBJ whole genome shotgun (WGS) entry which is preliminary data.</text>
</comment>
<reference evidence="1 2" key="1">
    <citation type="journal article" date="2015" name="Genome Biol.">
        <title>Comparative genomics of Steinernema reveals deeply conserved gene regulatory networks.</title>
        <authorList>
            <person name="Dillman A.R."/>
            <person name="Macchietto M."/>
            <person name="Porter C.F."/>
            <person name="Rogers A."/>
            <person name="Williams B."/>
            <person name="Antoshechkin I."/>
            <person name="Lee M.M."/>
            <person name="Goodwin Z."/>
            <person name="Lu X."/>
            <person name="Lewis E.E."/>
            <person name="Goodrich-Blair H."/>
            <person name="Stock S.P."/>
            <person name="Adams B.J."/>
            <person name="Sternberg P.W."/>
            <person name="Mortazavi A."/>
        </authorList>
    </citation>
    <scope>NUCLEOTIDE SEQUENCE [LARGE SCALE GENOMIC DNA]</scope>
    <source>
        <strain evidence="1 2">ALL</strain>
    </source>
</reference>
<keyword evidence="2" id="KW-1185">Reference proteome</keyword>
<dbReference type="Proteomes" id="UP000298663">
    <property type="component" value="Unassembled WGS sequence"/>
</dbReference>
<organism evidence="1 2">
    <name type="scientific">Steinernema carpocapsae</name>
    <name type="common">Entomopathogenic nematode</name>
    <dbReference type="NCBI Taxonomy" id="34508"/>
    <lineage>
        <taxon>Eukaryota</taxon>
        <taxon>Metazoa</taxon>
        <taxon>Ecdysozoa</taxon>
        <taxon>Nematoda</taxon>
        <taxon>Chromadorea</taxon>
        <taxon>Rhabditida</taxon>
        <taxon>Tylenchina</taxon>
        <taxon>Panagrolaimomorpha</taxon>
        <taxon>Strongyloidoidea</taxon>
        <taxon>Steinernematidae</taxon>
        <taxon>Steinernema</taxon>
    </lineage>
</organism>
<accession>A0A4U5MIW6</accession>
<reference evidence="1 2" key="2">
    <citation type="journal article" date="2019" name="G3 (Bethesda)">
        <title>Hybrid Assembly of the Genome of the Entomopathogenic Nematode Steinernema carpocapsae Identifies the X-Chromosome.</title>
        <authorList>
            <person name="Serra L."/>
            <person name="Macchietto M."/>
            <person name="Macias-Munoz A."/>
            <person name="McGill C.J."/>
            <person name="Rodriguez I.M."/>
            <person name="Rodriguez B."/>
            <person name="Murad R."/>
            <person name="Mortazavi A."/>
        </authorList>
    </citation>
    <scope>NUCLEOTIDE SEQUENCE [LARGE SCALE GENOMIC DNA]</scope>
    <source>
        <strain evidence="1 2">ALL</strain>
    </source>
</reference>
<dbReference type="AlphaFoldDB" id="A0A4U5MIW6"/>
<evidence type="ECO:0000313" key="2">
    <source>
        <dbReference type="Proteomes" id="UP000298663"/>
    </source>
</evidence>
<proteinExistence type="predicted"/>
<protein>
    <submittedName>
        <fullName evidence="1">Uncharacterized protein</fullName>
    </submittedName>
</protein>
<gene>
    <name evidence="1" type="ORF">L596_021474</name>
</gene>
<evidence type="ECO:0000313" key="1">
    <source>
        <dbReference type="EMBL" id="TKR69298.1"/>
    </source>
</evidence>
<name>A0A4U5MIW6_STECR</name>
<sequence>MKFGFSRVMSPPIFSLFKGSYRSKLSVATRRTECFNGLPCTYLSSFSTKRPYLTLSFVSEQLRPSLPHEHLEQFRAIVVLLTSDLTPGDWPHTPFDDSMRLEKSFEKEAEDLLEKICVCGDRRPEIFRDCKHAGVDGHAKKIASIIGDDAGISVVSKDILAIATRQLIATQVNAFLTTTTRKTESVGAACHFAQTKRKRFTGALFCAMAAIQLHECLKKNTVEKPAAANGGERNLVEAEKDM</sequence>